<comment type="similarity">
    <text evidence="7">Belongs to the class-II aminoacyl-tRNA synthetase family. AsnA subfamily.</text>
</comment>
<keyword evidence="3 7" id="KW-0028">Amino-acid biosynthesis</keyword>
<dbReference type="OrthoDB" id="9766088at2"/>
<keyword evidence="5 7" id="KW-0067">ATP-binding</keyword>
<dbReference type="InterPro" id="IPR006195">
    <property type="entry name" value="aa-tRNA-synth_II"/>
</dbReference>
<dbReference type="GO" id="GO:0005524">
    <property type="term" value="F:ATP binding"/>
    <property type="evidence" value="ECO:0007669"/>
    <property type="project" value="UniProtKB-UniRule"/>
</dbReference>
<dbReference type="Gene3D" id="3.30.930.10">
    <property type="entry name" value="Bira Bifunctional Protein, Domain 2"/>
    <property type="match status" value="1"/>
</dbReference>
<keyword evidence="2 7" id="KW-0436">Ligase</keyword>
<evidence type="ECO:0000256" key="1">
    <source>
        <dbReference type="ARBA" id="ARBA00022490"/>
    </source>
</evidence>
<comment type="caution">
    <text evidence="10">The sequence shown here is derived from an EMBL/GenBank/DDBJ whole genome shotgun (WGS) entry which is preliminary data.</text>
</comment>
<dbReference type="GO" id="GO:0005829">
    <property type="term" value="C:cytosol"/>
    <property type="evidence" value="ECO:0007669"/>
    <property type="project" value="TreeGrafter"/>
</dbReference>
<dbReference type="Pfam" id="PF03590">
    <property type="entry name" value="AsnA"/>
    <property type="match status" value="1"/>
</dbReference>
<dbReference type="PIRSF" id="PIRSF001555">
    <property type="entry name" value="Asp_ammon_ligase"/>
    <property type="match status" value="1"/>
</dbReference>
<dbReference type="GO" id="GO:0140096">
    <property type="term" value="F:catalytic activity, acting on a protein"/>
    <property type="evidence" value="ECO:0007669"/>
    <property type="project" value="UniProtKB-ARBA"/>
</dbReference>
<reference evidence="10 11" key="1">
    <citation type="submission" date="2019-08" db="EMBL/GenBank/DDBJ databases">
        <title>In-depth cultivation of the pig gut microbiome towards novel bacterial diversity and tailored functional studies.</title>
        <authorList>
            <person name="Wylensek D."/>
            <person name="Hitch T.C.A."/>
            <person name="Clavel T."/>
        </authorList>
    </citation>
    <scope>NUCLEOTIDE SEQUENCE [LARGE SCALE GENOMIC DNA]</scope>
    <source>
        <strain evidence="10 11">Bifido-178-WT-2B</strain>
    </source>
</reference>
<evidence type="ECO:0000256" key="3">
    <source>
        <dbReference type="ARBA" id="ARBA00022605"/>
    </source>
</evidence>
<evidence type="ECO:0000256" key="4">
    <source>
        <dbReference type="ARBA" id="ARBA00022741"/>
    </source>
</evidence>
<dbReference type="GO" id="GO:0070981">
    <property type="term" value="P:L-asparagine biosynthetic process"/>
    <property type="evidence" value="ECO:0007669"/>
    <property type="project" value="UniProtKB-UniRule"/>
</dbReference>
<gene>
    <name evidence="7" type="primary">asnA</name>
    <name evidence="10" type="ORF">FYJ62_07580</name>
</gene>
<name>A0A6A8MFB8_9LACO</name>
<feature type="domain" description="Aminoacyl-transfer RNA synthetases class-II family profile" evidence="9">
    <location>
        <begin position="24"/>
        <end position="323"/>
    </location>
</feature>
<organism evidence="10 11">
    <name type="scientific">Lactobacillus porci</name>
    <dbReference type="NCBI Taxonomy" id="2012477"/>
    <lineage>
        <taxon>Bacteria</taxon>
        <taxon>Bacillati</taxon>
        <taxon>Bacillota</taxon>
        <taxon>Bacilli</taxon>
        <taxon>Lactobacillales</taxon>
        <taxon>Lactobacillaceae</taxon>
        <taxon>Lactobacillus</taxon>
    </lineage>
</organism>
<dbReference type="InterPro" id="IPR045864">
    <property type="entry name" value="aa-tRNA-synth_II/BPL/LPL"/>
</dbReference>
<evidence type="ECO:0000256" key="8">
    <source>
        <dbReference type="NCBIfam" id="TIGR00669"/>
    </source>
</evidence>
<dbReference type="CDD" id="cd00645">
    <property type="entry name" value="AsnA"/>
    <property type="match status" value="1"/>
</dbReference>
<dbReference type="RefSeq" id="WP_154549098.1">
    <property type="nucleotide sequence ID" value="NZ_JBKZBY010000011.1"/>
</dbReference>
<evidence type="ECO:0000256" key="6">
    <source>
        <dbReference type="ARBA" id="ARBA00022888"/>
    </source>
</evidence>
<dbReference type="GO" id="GO:0004071">
    <property type="term" value="F:aspartate-ammonia ligase activity"/>
    <property type="evidence" value="ECO:0007669"/>
    <property type="project" value="UniProtKB-UniRule"/>
</dbReference>
<comment type="catalytic activity">
    <reaction evidence="7">
        <text>L-aspartate + NH4(+) + ATP = L-asparagine + AMP + diphosphate + H(+)</text>
        <dbReference type="Rhea" id="RHEA:11372"/>
        <dbReference type="ChEBI" id="CHEBI:15378"/>
        <dbReference type="ChEBI" id="CHEBI:28938"/>
        <dbReference type="ChEBI" id="CHEBI:29991"/>
        <dbReference type="ChEBI" id="CHEBI:30616"/>
        <dbReference type="ChEBI" id="CHEBI:33019"/>
        <dbReference type="ChEBI" id="CHEBI:58048"/>
        <dbReference type="ChEBI" id="CHEBI:456215"/>
        <dbReference type="EC" id="6.3.1.1"/>
    </reaction>
</comment>
<accession>A0A6A8MFB8</accession>
<evidence type="ECO:0000313" key="11">
    <source>
        <dbReference type="Proteomes" id="UP000438120"/>
    </source>
</evidence>
<comment type="pathway">
    <text evidence="7">Amino-acid biosynthesis; L-asparagine biosynthesis; L-asparagine from L-aspartate (ammonia route): step 1/1.</text>
</comment>
<dbReference type="AlphaFoldDB" id="A0A6A8MFB8"/>
<dbReference type="PANTHER" id="PTHR30073">
    <property type="entry name" value="ASPARTATE--AMMONIA LIGASE"/>
    <property type="match status" value="1"/>
</dbReference>
<keyword evidence="6 7" id="KW-0061">Asparagine biosynthesis</keyword>
<dbReference type="PANTHER" id="PTHR30073:SF5">
    <property type="entry name" value="ASPARTATE--AMMONIA LIGASE"/>
    <property type="match status" value="1"/>
</dbReference>
<evidence type="ECO:0000256" key="5">
    <source>
        <dbReference type="ARBA" id="ARBA00022840"/>
    </source>
</evidence>
<protein>
    <recommendedName>
        <fullName evidence="7 8">Aspartate--ammonia ligase</fullName>
        <ecNumber evidence="7 8">6.3.1.1</ecNumber>
    </recommendedName>
    <alternativeName>
        <fullName evidence="7">Asparagine synthetase A</fullName>
    </alternativeName>
</protein>
<comment type="subcellular location">
    <subcellularLocation>
        <location evidence="7">Cytoplasm</location>
    </subcellularLocation>
</comment>
<dbReference type="SUPFAM" id="SSF55681">
    <property type="entry name" value="Class II aaRS and biotin synthetases"/>
    <property type="match status" value="1"/>
</dbReference>
<dbReference type="Proteomes" id="UP000438120">
    <property type="component" value="Unassembled WGS sequence"/>
</dbReference>
<dbReference type="HAMAP" id="MF_00555">
    <property type="entry name" value="AsnA"/>
    <property type="match status" value="1"/>
</dbReference>
<dbReference type="NCBIfam" id="TIGR00669">
    <property type="entry name" value="asnA"/>
    <property type="match status" value="1"/>
</dbReference>
<keyword evidence="11" id="KW-1185">Reference proteome</keyword>
<evidence type="ECO:0000313" key="10">
    <source>
        <dbReference type="EMBL" id="MST87494.1"/>
    </source>
</evidence>
<proteinExistence type="inferred from homology"/>
<evidence type="ECO:0000256" key="2">
    <source>
        <dbReference type="ARBA" id="ARBA00022598"/>
    </source>
</evidence>
<dbReference type="PROSITE" id="PS50862">
    <property type="entry name" value="AA_TRNA_LIGASE_II"/>
    <property type="match status" value="1"/>
</dbReference>
<keyword evidence="1 7" id="KW-0963">Cytoplasm</keyword>
<keyword evidence="4 7" id="KW-0547">Nucleotide-binding</keyword>
<dbReference type="UniPathway" id="UPA00134">
    <property type="reaction ID" value="UER00194"/>
</dbReference>
<sequence>MAKLVIPKDYDPKMSIRETEKAIRYIRETFQSEFGTAMNLERISAPMFVEKSSGLNDNLSGWEQPVSFTLHDGDGSEMQIVHSLAKWKRWALKRYGFGVGEGLFTNMNAIRKDEEVLDNLHSVYVDQWDWEKVINKEDRTEATLHQTVRRIFETIKGMEYHVRALYPQAAYHLPEEIYFFTSEELEARWPELTPSERENKICQEYGAVFLEHIGGDLPLSGKPHDLRAPDYDDWTLNGDILFWYEPLQRAFEVSSMGIRVDEDRLKEQLKLAGAEDRLELPFHKALLAGDLPYSIGGGIGQSRLCMLLLGKAHIGEVQASIWPRDIVEKCEAAKIQLL</sequence>
<evidence type="ECO:0000256" key="7">
    <source>
        <dbReference type="HAMAP-Rule" id="MF_00555"/>
    </source>
</evidence>
<evidence type="ECO:0000259" key="9">
    <source>
        <dbReference type="PROSITE" id="PS50862"/>
    </source>
</evidence>
<dbReference type="GO" id="GO:0016740">
    <property type="term" value="F:transferase activity"/>
    <property type="evidence" value="ECO:0007669"/>
    <property type="project" value="UniProtKB-ARBA"/>
</dbReference>
<dbReference type="EMBL" id="VUMX01000020">
    <property type="protein sequence ID" value="MST87494.1"/>
    <property type="molecule type" value="Genomic_DNA"/>
</dbReference>
<dbReference type="InterPro" id="IPR004618">
    <property type="entry name" value="AsnA"/>
</dbReference>
<dbReference type="EC" id="6.3.1.1" evidence="7 8"/>